<evidence type="ECO:0000256" key="2">
    <source>
        <dbReference type="ARBA" id="ARBA00022729"/>
    </source>
</evidence>
<dbReference type="InterPro" id="IPR038404">
    <property type="entry name" value="TRAP_DctP_sf"/>
</dbReference>
<reference evidence="4 5" key="1">
    <citation type="submission" date="2018-08" db="EMBL/GenBank/DDBJ databases">
        <title>Flavobacterium tibetense sp. nov., isolated from a wetland YonghuCo on Tibetan Plateau.</title>
        <authorList>
            <person name="Phurbu D."/>
            <person name="Lu H."/>
            <person name="Xing P."/>
        </authorList>
    </citation>
    <scope>NUCLEOTIDE SEQUENCE [LARGE SCALE GENOMIC DNA]</scope>
    <source>
        <strain evidence="4 5">DJC</strain>
    </source>
</reference>
<protein>
    <submittedName>
        <fullName evidence="4">ABC transporter substrate-binding protein</fullName>
    </submittedName>
</protein>
<proteinExistence type="predicted"/>
<comment type="subcellular location">
    <subcellularLocation>
        <location evidence="1">Periplasm</location>
    </subcellularLocation>
</comment>
<dbReference type="GO" id="GO:0042597">
    <property type="term" value="C:periplasmic space"/>
    <property type="evidence" value="ECO:0007669"/>
    <property type="project" value="UniProtKB-SubCell"/>
</dbReference>
<dbReference type="PANTHER" id="PTHR33376:SF5">
    <property type="entry name" value="EXTRACYTOPLASMIC SOLUTE RECEPTOR PROTEIN"/>
    <property type="match status" value="1"/>
</dbReference>
<dbReference type="NCBIfam" id="NF037995">
    <property type="entry name" value="TRAP_S1"/>
    <property type="match status" value="1"/>
</dbReference>
<accession>A0A411YYI4</accession>
<dbReference type="EMBL" id="QWEY01000011">
    <property type="protein sequence ID" value="RGP35916.1"/>
    <property type="molecule type" value="Genomic_DNA"/>
</dbReference>
<dbReference type="PANTHER" id="PTHR33376">
    <property type="match status" value="1"/>
</dbReference>
<evidence type="ECO:0000256" key="1">
    <source>
        <dbReference type="ARBA" id="ARBA00004418"/>
    </source>
</evidence>
<dbReference type="AlphaFoldDB" id="A0A411YYI4"/>
<dbReference type="Pfam" id="PF03480">
    <property type="entry name" value="DctP"/>
    <property type="match status" value="1"/>
</dbReference>
<keyword evidence="5" id="KW-1185">Reference proteome</keyword>
<dbReference type="Gene3D" id="3.40.190.170">
    <property type="entry name" value="Bacterial extracellular solute-binding protein, family 7"/>
    <property type="match status" value="1"/>
</dbReference>
<evidence type="ECO:0000313" key="4">
    <source>
        <dbReference type="EMBL" id="RGP35916.1"/>
    </source>
</evidence>
<dbReference type="InterPro" id="IPR018389">
    <property type="entry name" value="DctP_fam"/>
</dbReference>
<comment type="caution">
    <text evidence="4">The sequence shown here is derived from an EMBL/GenBank/DDBJ whole genome shotgun (WGS) entry which is preliminary data.</text>
</comment>
<name>A0A411YYI4_9RHOB</name>
<gene>
    <name evidence="4" type="ORF">D1012_17800</name>
</gene>
<sequence length="348" mass="38090">MGRVSPMKCLANFQHRGANMNFMRSILIGAATLAAPILTVTAAYADVAVLRSVSCFPIGSPPSVPFEEMVAEINKRGEGVVRLDLLGGAPAIGSPFQVAERLALGAYDIAGCPEAFFGNLIPEAPALRLNEYTFAELRENGALDYFQELMKAKGALFLGRHQDDGAFHVYLADPIDKPDLSGLNLRISPVYTAFFKAMGATVQRASMPEVYTLMENKTVDGYGFSLRGISPDWYKVTKYRVDPGFYHGAIHTIANLARWETLSPEAQEIVSSVILEFEVRIEPSSDYAKDLDAKMRATQAENGIQTITFEGADAEKWLSMAKDAAWSEFLAENPVTGPKLKDLFTKSN</sequence>
<keyword evidence="3" id="KW-0574">Periplasm</keyword>
<keyword evidence="2" id="KW-0732">Signal</keyword>
<dbReference type="GO" id="GO:0055085">
    <property type="term" value="P:transmembrane transport"/>
    <property type="evidence" value="ECO:0007669"/>
    <property type="project" value="InterPro"/>
</dbReference>
<evidence type="ECO:0000256" key="3">
    <source>
        <dbReference type="ARBA" id="ARBA00022764"/>
    </source>
</evidence>
<evidence type="ECO:0000313" key="5">
    <source>
        <dbReference type="Proteomes" id="UP000284547"/>
    </source>
</evidence>
<organism evidence="4 5">
    <name type="scientific">Pseudotabrizicola alkalilacus</name>
    <dbReference type="NCBI Taxonomy" id="2305252"/>
    <lineage>
        <taxon>Bacteria</taxon>
        <taxon>Pseudomonadati</taxon>
        <taxon>Pseudomonadota</taxon>
        <taxon>Alphaproteobacteria</taxon>
        <taxon>Rhodobacterales</taxon>
        <taxon>Paracoccaceae</taxon>
        <taxon>Pseudotabrizicola</taxon>
    </lineage>
</organism>
<dbReference type="Proteomes" id="UP000284547">
    <property type="component" value="Unassembled WGS sequence"/>
</dbReference>